<evidence type="ECO:0000313" key="8">
    <source>
        <dbReference type="EMBL" id="SDY96933.1"/>
    </source>
</evidence>
<dbReference type="InterPro" id="IPR052536">
    <property type="entry name" value="ABC-4_Integral_Memb_Prot"/>
</dbReference>
<dbReference type="PANTHER" id="PTHR46795:SF3">
    <property type="entry name" value="ABC TRANSPORTER PERMEASE"/>
    <property type="match status" value="1"/>
</dbReference>
<name>A0A1H3P7I5_9FIRM</name>
<feature type="transmembrane region" description="Helical" evidence="6">
    <location>
        <begin position="59"/>
        <end position="81"/>
    </location>
</feature>
<dbReference type="InterPro" id="IPR027022">
    <property type="entry name" value="ABC_permease_BceB-typ"/>
</dbReference>
<evidence type="ECO:0000256" key="5">
    <source>
        <dbReference type="ARBA" id="ARBA00023136"/>
    </source>
</evidence>
<feature type="transmembrane region" description="Helical" evidence="6">
    <location>
        <begin position="291"/>
        <end position="314"/>
    </location>
</feature>
<organism evidence="8 9">
    <name type="scientific">Tindallia californiensis</name>
    <dbReference type="NCBI Taxonomy" id="159292"/>
    <lineage>
        <taxon>Bacteria</taxon>
        <taxon>Bacillati</taxon>
        <taxon>Bacillota</taxon>
        <taxon>Clostridia</taxon>
        <taxon>Peptostreptococcales</taxon>
        <taxon>Tindalliaceae</taxon>
        <taxon>Tindallia</taxon>
    </lineage>
</organism>
<dbReference type="GO" id="GO:0055085">
    <property type="term" value="P:transmembrane transport"/>
    <property type="evidence" value="ECO:0007669"/>
    <property type="project" value="UniProtKB-UniRule"/>
</dbReference>
<accession>A0A1H3P7I5</accession>
<dbReference type="InterPro" id="IPR003838">
    <property type="entry name" value="ABC3_permease_C"/>
</dbReference>
<protein>
    <submittedName>
        <fullName evidence="8">Putative ABC transport system permease protein</fullName>
    </submittedName>
</protein>
<keyword evidence="5 6" id="KW-0472">Membrane</keyword>
<keyword evidence="4 6" id="KW-1133">Transmembrane helix</keyword>
<evidence type="ECO:0000256" key="6">
    <source>
        <dbReference type="PIRNR" id="PIRNR018968"/>
    </source>
</evidence>
<comment type="subcellular location">
    <subcellularLocation>
        <location evidence="1 6">Cell membrane</location>
        <topology evidence="1 6">Multi-pass membrane protein</topology>
    </subcellularLocation>
</comment>
<dbReference type="PANTHER" id="PTHR46795">
    <property type="entry name" value="ABC TRANSPORTER PERMEASE-RELATED-RELATED"/>
    <property type="match status" value="1"/>
</dbReference>
<feature type="transmembrane region" description="Helical" evidence="6">
    <location>
        <begin position="639"/>
        <end position="661"/>
    </location>
</feature>
<evidence type="ECO:0000256" key="2">
    <source>
        <dbReference type="ARBA" id="ARBA00022475"/>
    </source>
</evidence>
<feature type="transmembrane region" description="Helical" evidence="6">
    <location>
        <begin position="605"/>
        <end position="627"/>
    </location>
</feature>
<dbReference type="RefSeq" id="WP_176968350.1">
    <property type="nucleotide sequence ID" value="NZ_FNPV01000006.1"/>
</dbReference>
<evidence type="ECO:0000256" key="1">
    <source>
        <dbReference type="ARBA" id="ARBA00004651"/>
    </source>
</evidence>
<evidence type="ECO:0000259" key="7">
    <source>
        <dbReference type="Pfam" id="PF02687"/>
    </source>
</evidence>
<dbReference type="GO" id="GO:0005886">
    <property type="term" value="C:plasma membrane"/>
    <property type="evidence" value="ECO:0007669"/>
    <property type="project" value="UniProtKB-SubCell"/>
</dbReference>
<sequence>MSMYFKMALKNVKKGFKDYSIYFMTLTLAVCIFYSFNSIGSQKAFASLEGMEMDIIADLTAVIGYLSIFISFIVGGLVIYGNRFLIKRRKKEFGTYMILGMSKWKVSTILVFETLMVGMASLMSGLILGLFVSQGISLFTTILFEIPMKDYAFVLSLEAMKKTFFYFGIVFLVSLLFTIGSLSKVSVLKLLRASKINEEMKIKSSPLYILFFLTSITLLFKAYKLVLTVGFRPMETSFLLSLALGILGTILFFFSFSGLMIFILRKSTLFYLKGINIFTIKQLSSKVNTNFLAMSMITFMLLITISVLSTGLSFHKAMEESFETSAPFDASASAYRTEEEITDIHASLKEVGLRLDHQEQYSMIDVYGLGLTTMEVFALEDGSNALSLYDLEVSAVKLSEYNKGRTLQGKAPMELEKNEVLLLGNFSEVKGVLQQYMDQETTITLPQQIYTLKNQVLLEDNLVNTPMPSLFPTLVFHDEEIEGLPIQERHFNIMYHEDYQEISEKKYRQIFSKYKDGTFQEKTSGFIIGDTRESMLISNTGLTTIVLFLGIYLGIVFLVTSMAILGLQQVSEAGDSIERYRSLKKIGATDQMIHQSIFQQISIQFALPLIVAILHSFIAIHVMNRFIALFYPVNIGKSALITAMLFIVIYSGYFMATYMGYRTIIHSNN</sequence>
<feature type="transmembrane region" description="Helical" evidence="6">
    <location>
        <begin position="238"/>
        <end position="264"/>
    </location>
</feature>
<dbReference type="PIRSF" id="PIRSF018968">
    <property type="entry name" value="ABC_permease_BceB"/>
    <property type="match status" value="1"/>
</dbReference>
<keyword evidence="3 6" id="KW-0812">Transmembrane</keyword>
<keyword evidence="6" id="KW-0813">Transport</keyword>
<comment type="similarity">
    <text evidence="6">Belongs to the ABC-4 integral membrane protein family.</text>
</comment>
<gene>
    <name evidence="8" type="ORF">SAMN05192546_10646</name>
</gene>
<dbReference type="Proteomes" id="UP000199230">
    <property type="component" value="Unassembled WGS sequence"/>
</dbReference>
<dbReference type="Pfam" id="PF02687">
    <property type="entry name" value="FtsX"/>
    <property type="match status" value="1"/>
</dbReference>
<dbReference type="STRING" id="159292.SAMN05192546_10646"/>
<evidence type="ECO:0000256" key="3">
    <source>
        <dbReference type="ARBA" id="ARBA00022692"/>
    </source>
</evidence>
<feature type="transmembrane region" description="Helical" evidence="6">
    <location>
        <begin position="164"/>
        <end position="187"/>
    </location>
</feature>
<feature type="transmembrane region" description="Helical" evidence="6">
    <location>
        <begin position="207"/>
        <end position="226"/>
    </location>
</feature>
<evidence type="ECO:0000313" key="9">
    <source>
        <dbReference type="Proteomes" id="UP000199230"/>
    </source>
</evidence>
<feature type="transmembrane region" description="Helical" evidence="6">
    <location>
        <begin position="545"/>
        <end position="567"/>
    </location>
</feature>
<dbReference type="AlphaFoldDB" id="A0A1H3P7I5"/>
<proteinExistence type="inferred from homology"/>
<feature type="transmembrane region" description="Helical" evidence="6">
    <location>
        <begin position="21"/>
        <end position="39"/>
    </location>
</feature>
<dbReference type="EMBL" id="FNPV01000006">
    <property type="protein sequence ID" value="SDY96933.1"/>
    <property type="molecule type" value="Genomic_DNA"/>
</dbReference>
<feature type="transmembrane region" description="Helical" evidence="6">
    <location>
        <begin position="111"/>
        <end position="144"/>
    </location>
</feature>
<keyword evidence="2 6" id="KW-1003">Cell membrane</keyword>
<evidence type="ECO:0000256" key="4">
    <source>
        <dbReference type="ARBA" id="ARBA00022989"/>
    </source>
</evidence>
<reference evidence="8 9" key="1">
    <citation type="submission" date="2016-10" db="EMBL/GenBank/DDBJ databases">
        <authorList>
            <person name="de Groot N.N."/>
        </authorList>
    </citation>
    <scope>NUCLEOTIDE SEQUENCE [LARGE SCALE GENOMIC DNA]</scope>
    <source>
        <strain evidence="8 9">APO</strain>
    </source>
</reference>
<keyword evidence="9" id="KW-1185">Reference proteome</keyword>
<feature type="domain" description="ABC3 transporter permease C-terminal" evidence="7">
    <location>
        <begin position="66"/>
        <end position="185"/>
    </location>
</feature>